<accession>A0A0A1TQ60</accession>
<dbReference type="Proteomes" id="UP000039046">
    <property type="component" value="Unassembled WGS sequence"/>
</dbReference>
<comment type="similarity">
    <text evidence="2 6">Belongs to the CDC50/LEM3 family.</text>
</comment>
<keyword evidence="5 6" id="KW-0472">Membrane</keyword>
<name>A0A0A1TQ60_9HYPO</name>
<evidence type="ECO:0000256" key="7">
    <source>
        <dbReference type="SAM" id="MobiDB-lite"/>
    </source>
</evidence>
<sequence>MSDNIPGVGHADTMDSHDSSPTQPDKKKNRRPANTAFRQQRLKAWQPILTPKTVLPLFFVIGIIFAPIGGLLLWVSSTVQELQIEYSQCSNLAPEYKDSNSFRPMDAKYVESAFKSKEPIQAMWAVEKKKMVQGDYGVAVSTNVCHLQFRIPDEMKPPVLFYYHLVNFHQNHRRYVDSQDADQLKGNAKSYDDIKSTKCTPLYGENNLPYYPCGLIANSMFNDTFNSPVLLNPRKNTVRDDLPQNYTKVYQMNNKTNIAWASDKDLYGDTKYKIGEMLPPPNWRERFPDGYTNDHPPPPLKDWEAFQVWMRTAGLPSFSKLYQRNDNDVLQPGTYEVMINDYFPVNDYQGKKSILITTRTVMGGRNPFLGIVYLVVGGLCIILGGVFTATHLIKPRKLGDHTYLSWNNAPAGKTPQPTRGMATGRDVRPGEA</sequence>
<feature type="region of interest" description="Disordered" evidence="7">
    <location>
        <begin position="408"/>
        <end position="432"/>
    </location>
</feature>
<evidence type="ECO:0000256" key="1">
    <source>
        <dbReference type="ARBA" id="ARBA00004141"/>
    </source>
</evidence>
<keyword evidence="3 8" id="KW-0812">Transmembrane</keyword>
<dbReference type="GO" id="GO:0045332">
    <property type="term" value="P:phospholipid translocation"/>
    <property type="evidence" value="ECO:0007669"/>
    <property type="project" value="UniProtKB-UniRule"/>
</dbReference>
<feature type="region of interest" description="Disordered" evidence="7">
    <location>
        <begin position="1"/>
        <end position="34"/>
    </location>
</feature>
<dbReference type="EMBL" id="CDHN01000005">
    <property type="protein sequence ID" value="CEJ93072.1"/>
    <property type="molecule type" value="Genomic_DNA"/>
</dbReference>
<comment type="subcellular location">
    <subcellularLocation>
        <location evidence="1">Membrane</location>
        <topology evidence="1">Multi-pass membrane protein</topology>
    </subcellularLocation>
</comment>
<dbReference type="Pfam" id="PF03381">
    <property type="entry name" value="CDC50"/>
    <property type="match status" value="1"/>
</dbReference>
<evidence type="ECO:0000313" key="10">
    <source>
        <dbReference type="Proteomes" id="UP000039046"/>
    </source>
</evidence>
<gene>
    <name evidence="9" type="ORF">VHEMI08687</name>
</gene>
<evidence type="ECO:0000256" key="8">
    <source>
        <dbReference type="SAM" id="Phobius"/>
    </source>
</evidence>
<keyword evidence="10" id="KW-1185">Reference proteome</keyword>
<organism evidence="9 10">
    <name type="scientific">[Torrubiella] hemipterigena</name>
    <dbReference type="NCBI Taxonomy" id="1531966"/>
    <lineage>
        <taxon>Eukaryota</taxon>
        <taxon>Fungi</taxon>
        <taxon>Dikarya</taxon>
        <taxon>Ascomycota</taxon>
        <taxon>Pezizomycotina</taxon>
        <taxon>Sordariomycetes</taxon>
        <taxon>Hypocreomycetidae</taxon>
        <taxon>Hypocreales</taxon>
        <taxon>Clavicipitaceae</taxon>
        <taxon>Clavicipitaceae incertae sedis</taxon>
        <taxon>'Torrubiella' clade</taxon>
    </lineage>
</organism>
<dbReference type="GO" id="GO:0005886">
    <property type="term" value="C:plasma membrane"/>
    <property type="evidence" value="ECO:0007669"/>
    <property type="project" value="TreeGrafter"/>
</dbReference>
<dbReference type="GO" id="GO:0005794">
    <property type="term" value="C:Golgi apparatus"/>
    <property type="evidence" value="ECO:0007669"/>
    <property type="project" value="TreeGrafter"/>
</dbReference>
<dbReference type="HOGENOM" id="CLU_025025_0_1_1"/>
<evidence type="ECO:0000256" key="4">
    <source>
        <dbReference type="ARBA" id="ARBA00022989"/>
    </source>
</evidence>
<dbReference type="GO" id="GO:0005783">
    <property type="term" value="C:endoplasmic reticulum"/>
    <property type="evidence" value="ECO:0007669"/>
    <property type="project" value="TreeGrafter"/>
</dbReference>
<dbReference type="InterPro" id="IPR005045">
    <property type="entry name" value="CDC50/LEM3_fam"/>
</dbReference>
<keyword evidence="4 8" id="KW-1133">Transmembrane helix</keyword>
<dbReference type="AlphaFoldDB" id="A0A0A1TQ60"/>
<evidence type="ECO:0000256" key="2">
    <source>
        <dbReference type="ARBA" id="ARBA00009457"/>
    </source>
</evidence>
<evidence type="ECO:0000256" key="6">
    <source>
        <dbReference type="PIRNR" id="PIRNR015840"/>
    </source>
</evidence>
<evidence type="ECO:0000313" key="9">
    <source>
        <dbReference type="EMBL" id="CEJ93072.1"/>
    </source>
</evidence>
<reference evidence="9 10" key="1">
    <citation type="journal article" date="2015" name="Genome Announc.">
        <title>Draft Genome Sequence and Gene Annotation of the Entomopathogenic Fungus Verticillium hemipterigenum.</title>
        <authorList>
            <person name="Horn F."/>
            <person name="Habel A."/>
            <person name="Scharf D.H."/>
            <person name="Dworschak J."/>
            <person name="Brakhage A.A."/>
            <person name="Guthke R."/>
            <person name="Hertweck C."/>
            <person name="Linde J."/>
        </authorList>
    </citation>
    <scope>NUCLEOTIDE SEQUENCE [LARGE SCALE GENOMIC DNA]</scope>
</reference>
<feature type="transmembrane region" description="Helical" evidence="8">
    <location>
        <begin position="53"/>
        <end position="75"/>
    </location>
</feature>
<evidence type="ECO:0008006" key="11">
    <source>
        <dbReference type="Google" id="ProtNLM"/>
    </source>
</evidence>
<dbReference type="STRING" id="1531966.A0A0A1TQ60"/>
<dbReference type="OrthoDB" id="340608at2759"/>
<dbReference type="PIRSF" id="PIRSF015840">
    <property type="entry name" value="DUF284_TM_euk"/>
    <property type="match status" value="1"/>
</dbReference>
<evidence type="ECO:0000256" key="3">
    <source>
        <dbReference type="ARBA" id="ARBA00022692"/>
    </source>
</evidence>
<feature type="transmembrane region" description="Helical" evidence="8">
    <location>
        <begin position="368"/>
        <end position="389"/>
    </location>
</feature>
<evidence type="ECO:0000256" key="5">
    <source>
        <dbReference type="ARBA" id="ARBA00023136"/>
    </source>
</evidence>
<protein>
    <recommendedName>
        <fullName evidence="11">LEM3/CDC50 family protein</fullName>
    </recommendedName>
</protein>
<dbReference type="PANTHER" id="PTHR10926:SF0">
    <property type="entry name" value="CDC50, ISOFORM A"/>
    <property type="match status" value="1"/>
</dbReference>
<proteinExistence type="inferred from homology"/>
<dbReference type="PANTHER" id="PTHR10926">
    <property type="entry name" value="CELL CYCLE CONTROL PROTEIN 50"/>
    <property type="match status" value="1"/>
</dbReference>